<comment type="caution">
    <text evidence="1">The sequence shown here is derived from an EMBL/GenBank/DDBJ whole genome shotgun (WGS) entry which is preliminary data.</text>
</comment>
<dbReference type="EMBL" id="CM042039">
    <property type="protein sequence ID" value="KAI3725396.1"/>
    <property type="molecule type" value="Genomic_DNA"/>
</dbReference>
<organism evidence="1 2">
    <name type="scientific">Smallanthus sonchifolius</name>
    <dbReference type="NCBI Taxonomy" id="185202"/>
    <lineage>
        <taxon>Eukaryota</taxon>
        <taxon>Viridiplantae</taxon>
        <taxon>Streptophyta</taxon>
        <taxon>Embryophyta</taxon>
        <taxon>Tracheophyta</taxon>
        <taxon>Spermatophyta</taxon>
        <taxon>Magnoliopsida</taxon>
        <taxon>eudicotyledons</taxon>
        <taxon>Gunneridae</taxon>
        <taxon>Pentapetalae</taxon>
        <taxon>asterids</taxon>
        <taxon>campanulids</taxon>
        <taxon>Asterales</taxon>
        <taxon>Asteraceae</taxon>
        <taxon>Asteroideae</taxon>
        <taxon>Heliantheae alliance</taxon>
        <taxon>Millerieae</taxon>
        <taxon>Smallanthus</taxon>
    </lineage>
</organism>
<evidence type="ECO:0000313" key="2">
    <source>
        <dbReference type="Proteomes" id="UP001056120"/>
    </source>
</evidence>
<evidence type="ECO:0000313" key="1">
    <source>
        <dbReference type="EMBL" id="KAI3725396.1"/>
    </source>
</evidence>
<sequence length="555" mass="63342">MELLSNLKTVYVSFCDGMEEVVSNRDDEEMTASASVNTNTTFFPNLDILQLEYMDNLKHIGGGIAKGTANVIHGESECSQVGDVSWSLCQYSKEISISDCKALSSVIPSYTAGRMEKLQVLSIYNCTSMMEVFETKETNINGSSTSTTLTIPRPTNSIMHKLPNLKQLTIYDCDCLEYIFTFSTLESLRNLRTLQIINCKAMKMIVREEYGTTSSKDVVFPRLKSIELNTLPSLEGFFLGVNTDFRWPLLEYARIRDCPQIITFTSGQSTAPKLKYVHTELGKHNPECGFNVMPRLHETTSPSLDGISLHPTILQGRTWSFHNLIEYNLDHNYRYTKIFPSSELQHLQKLETIHADGCQNVEEVFEVAMEVTSNESQTVFKFPKLREVDLEDMWNLKRIWKSNQGRILEFPNLTRLSIIGCHELEHVFTCSMVGCVMQLQELHIEECRNMKVIVKEEEDYDFKAIEIKFPCLKSLKLDDLECIKGFYLGEDDFTFPTLDTLVIKQCREITVFTKGLSSTPKLSVVETGFGSFDVGENINSFIITKKQVNVFSFYY</sequence>
<gene>
    <name evidence="1" type="ORF">L1987_65184</name>
</gene>
<reference evidence="2" key="1">
    <citation type="journal article" date="2022" name="Mol. Ecol. Resour.">
        <title>The genomes of chicory, endive, great burdock and yacon provide insights into Asteraceae palaeo-polyploidization history and plant inulin production.</title>
        <authorList>
            <person name="Fan W."/>
            <person name="Wang S."/>
            <person name="Wang H."/>
            <person name="Wang A."/>
            <person name="Jiang F."/>
            <person name="Liu H."/>
            <person name="Zhao H."/>
            <person name="Xu D."/>
            <person name="Zhang Y."/>
        </authorList>
    </citation>
    <scope>NUCLEOTIDE SEQUENCE [LARGE SCALE GENOMIC DNA]</scope>
    <source>
        <strain evidence="2">cv. Yunnan</strain>
    </source>
</reference>
<accession>A0ACB9BTQ8</accession>
<name>A0ACB9BTQ8_9ASTR</name>
<reference evidence="1 2" key="2">
    <citation type="journal article" date="2022" name="Mol. Ecol. Resour.">
        <title>The genomes of chicory, endive, great burdock and yacon provide insights into Asteraceae paleo-polyploidization history and plant inulin production.</title>
        <authorList>
            <person name="Fan W."/>
            <person name="Wang S."/>
            <person name="Wang H."/>
            <person name="Wang A."/>
            <person name="Jiang F."/>
            <person name="Liu H."/>
            <person name="Zhao H."/>
            <person name="Xu D."/>
            <person name="Zhang Y."/>
        </authorList>
    </citation>
    <scope>NUCLEOTIDE SEQUENCE [LARGE SCALE GENOMIC DNA]</scope>
    <source>
        <strain evidence="2">cv. Yunnan</strain>
        <tissue evidence="1">Leaves</tissue>
    </source>
</reference>
<proteinExistence type="predicted"/>
<protein>
    <submittedName>
        <fullName evidence="1">Uncharacterized protein</fullName>
    </submittedName>
</protein>
<keyword evidence="2" id="KW-1185">Reference proteome</keyword>
<dbReference type="Proteomes" id="UP001056120">
    <property type="component" value="Linkage Group LG22"/>
</dbReference>